<keyword evidence="6 9" id="KW-1133">Transmembrane helix</keyword>
<dbReference type="PRINTS" id="PR01651">
    <property type="entry name" value="SECGEXPORT"/>
</dbReference>
<dbReference type="GO" id="GO:0005886">
    <property type="term" value="C:plasma membrane"/>
    <property type="evidence" value="ECO:0007669"/>
    <property type="project" value="UniProtKB-SubCell"/>
</dbReference>
<evidence type="ECO:0000256" key="4">
    <source>
        <dbReference type="ARBA" id="ARBA00022692"/>
    </source>
</evidence>
<dbReference type="AlphaFoldDB" id="A0A1F7XYK9"/>
<evidence type="ECO:0000256" key="5">
    <source>
        <dbReference type="ARBA" id="ARBA00022927"/>
    </source>
</evidence>
<comment type="caution">
    <text evidence="10">The sequence shown here is derived from an EMBL/GenBank/DDBJ whole genome shotgun (WGS) entry which is preliminary data.</text>
</comment>
<sequence>MNLILFAIQITLSVAVILLILVQSRTAGLSRSFSGGGASFTRRGLEKLIFRATFVFSILFLLFSIIILAL</sequence>
<name>A0A1F7XYK9_9BACT</name>
<feature type="transmembrane region" description="Helical" evidence="9">
    <location>
        <begin position="48"/>
        <end position="69"/>
    </location>
</feature>
<comment type="function">
    <text evidence="9">Involved in protein export. Participates in an early event of protein translocation.</text>
</comment>
<evidence type="ECO:0000256" key="6">
    <source>
        <dbReference type="ARBA" id="ARBA00022989"/>
    </source>
</evidence>
<evidence type="ECO:0000256" key="1">
    <source>
        <dbReference type="ARBA" id="ARBA00004141"/>
    </source>
</evidence>
<evidence type="ECO:0000256" key="9">
    <source>
        <dbReference type="RuleBase" id="RU365087"/>
    </source>
</evidence>
<evidence type="ECO:0000256" key="8">
    <source>
        <dbReference type="ARBA" id="ARBA00023136"/>
    </source>
</evidence>
<dbReference type="Pfam" id="PF03840">
    <property type="entry name" value="SecG"/>
    <property type="match status" value="1"/>
</dbReference>
<organism evidence="10 11">
    <name type="scientific">Candidatus Woesebacteria bacterium RIFCSPHIGHO2_01_FULL_38_9b</name>
    <dbReference type="NCBI Taxonomy" id="1802493"/>
    <lineage>
        <taxon>Bacteria</taxon>
        <taxon>Candidatus Woeseibacteriota</taxon>
    </lineage>
</organism>
<keyword evidence="5 9" id="KW-0653">Protein transport</keyword>
<dbReference type="Proteomes" id="UP000178750">
    <property type="component" value="Unassembled WGS sequence"/>
</dbReference>
<evidence type="ECO:0000256" key="3">
    <source>
        <dbReference type="ARBA" id="ARBA00022448"/>
    </source>
</evidence>
<accession>A0A1F7XYK9</accession>
<protein>
    <recommendedName>
        <fullName evidence="9">Protein-export membrane protein SecG</fullName>
    </recommendedName>
</protein>
<evidence type="ECO:0000313" key="11">
    <source>
        <dbReference type="Proteomes" id="UP000178750"/>
    </source>
</evidence>
<reference evidence="10 11" key="1">
    <citation type="journal article" date="2016" name="Nat. Commun.">
        <title>Thousands of microbial genomes shed light on interconnected biogeochemical processes in an aquifer system.</title>
        <authorList>
            <person name="Anantharaman K."/>
            <person name="Brown C.T."/>
            <person name="Hug L.A."/>
            <person name="Sharon I."/>
            <person name="Castelle C.J."/>
            <person name="Probst A.J."/>
            <person name="Thomas B.C."/>
            <person name="Singh A."/>
            <person name="Wilkins M.J."/>
            <person name="Karaoz U."/>
            <person name="Brodie E.L."/>
            <person name="Williams K.H."/>
            <person name="Hubbard S.S."/>
            <person name="Banfield J.F."/>
        </authorList>
    </citation>
    <scope>NUCLEOTIDE SEQUENCE [LARGE SCALE GENOMIC DNA]</scope>
</reference>
<comment type="subcellular location">
    <subcellularLocation>
        <location evidence="9">Cell membrane</location>
        <topology evidence="9">Multi-pass membrane protein</topology>
    </subcellularLocation>
    <subcellularLocation>
        <location evidence="1">Membrane</location>
        <topology evidence="1">Multi-pass membrane protein</topology>
    </subcellularLocation>
</comment>
<keyword evidence="8 9" id="KW-0472">Membrane</keyword>
<evidence type="ECO:0000256" key="2">
    <source>
        <dbReference type="ARBA" id="ARBA00008445"/>
    </source>
</evidence>
<dbReference type="EMBL" id="MGGF01000073">
    <property type="protein sequence ID" value="OGM20050.1"/>
    <property type="molecule type" value="Genomic_DNA"/>
</dbReference>
<dbReference type="NCBIfam" id="TIGR00810">
    <property type="entry name" value="secG"/>
    <property type="match status" value="1"/>
</dbReference>
<dbReference type="InterPro" id="IPR004692">
    <property type="entry name" value="SecG"/>
</dbReference>
<proteinExistence type="inferred from homology"/>
<keyword evidence="7 9" id="KW-0811">Translocation</keyword>
<evidence type="ECO:0000256" key="7">
    <source>
        <dbReference type="ARBA" id="ARBA00023010"/>
    </source>
</evidence>
<comment type="similarity">
    <text evidence="2 9">Belongs to the SecG family.</text>
</comment>
<gene>
    <name evidence="10" type="ORF">A2863_01840</name>
</gene>
<dbReference type="GO" id="GO:0009306">
    <property type="term" value="P:protein secretion"/>
    <property type="evidence" value="ECO:0007669"/>
    <property type="project" value="UniProtKB-UniRule"/>
</dbReference>
<keyword evidence="4 9" id="KW-0812">Transmembrane</keyword>
<keyword evidence="3 9" id="KW-0813">Transport</keyword>
<dbReference type="GO" id="GO:0015450">
    <property type="term" value="F:protein-transporting ATPase activity"/>
    <property type="evidence" value="ECO:0007669"/>
    <property type="project" value="UniProtKB-UniRule"/>
</dbReference>
<evidence type="ECO:0000313" key="10">
    <source>
        <dbReference type="EMBL" id="OGM20050.1"/>
    </source>
</evidence>
<comment type="caution">
    <text evidence="9">Lacks conserved residue(s) required for the propagation of feature annotation.</text>
</comment>
<keyword evidence="9" id="KW-1003">Cell membrane</keyword>